<reference evidence="2 3" key="1">
    <citation type="submission" date="2018-11" db="EMBL/GenBank/DDBJ databases">
        <title>Genome sequence of Apiotrichum porosum DSM 27194.</title>
        <authorList>
            <person name="Aliyu H."/>
            <person name="Gorte O."/>
            <person name="Ochsenreither K."/>
        </authorList>
    </citation>
    <scope>NUCLEOTIDE SEQUENCE [LARGE SCALE GENOMIC DNA]</scope>
    <source>
        <strain evidence="2 3">DSM 27194</strain>
    </source>
</reference>
<dbReference type="GeneID" id="39589647"/>
<evidence type="ECO:0000256" key="1">
    <source>
        <dbReference type="SAM" id="MobiDB-lite"/>
    </source>
</evidence>
<feature type="compositionally biased region" description="Polar residues" evidence="1">
    <location>
        <begin position="29"/>
        <end position="38"/>
    </location>
</feature>
<comment type="caution">
    <text evidence="2">The sequence shown here is derived from an EMBL/GenBank/DDBJ whole genome shotgun (WGS) entry which is preliminary data.</text>
</comment>
<proteinExistence type="predicted"/>
<dbReference type="AlphaFoldDB" id="A0A427Y6W1"/>
<dbReference type="EMBL" id="RSCE01000002">
    <property type="protein sequence ID" value="RSH86829.1"/>
    <property type="molecule type" value="Genomic_DNA"/>
</dbReference>
<protein>
    <submittedName>
        <fullName evidence="2">Uncharacterized protein</fullName>
    </submittedName>
</protein>
<keyword evidence="3" id="KW-1185">Reference proteome</keyword>
<feature type="region of interest" description="Disordered" evidence="1">
    <location>
        <begin position="1"/>
        <end position="53"/>
    </location>
</feature>
<feature type="compositionally biased region" description="Low complexity" evidence="1">
    <location>
        <begin position="41"/>
        <end position="50"/>
    </location>
</feature>
<dbReference type="Proteomes" id="UP000279236">
    <property type="component" value="Unassembled WGS sequence"/>
</dbReference>
<evidence type="ECO:0000313" key="2">
    <source>
        <dbReference type="EMBL" id="RSH86829.1"/>
    </source>
</evidence>
<sequence length="443" mass="49625">MPADTPQGRTSARLAAAGNLKNGPHGPHGQSSAPTVVGTTKPPSSSKDPSFAMVSVGIDKSLKECNTHVHKSGRSEPEAADNNITAASSGRESNPVTAAPSPSRPLLDHKFYPHIIDAILEHPVAWIPFGATCKEYQRRVRRLMFRHVVVSAVRRSYDSDESGYESPECHCSACAEFPLLFVELKLSSSRLNDRLTSPFPLRRYDNLTGNDRRNVKRLLNAYLQHTETMDVPIGLENQDFDWCESHLQSLKTVRYYNDPDIEPVDEEYVEGEYTLPLTANTLVIMHRGILDFNQWHYVPPIRSSVVQKVVINVPYTVPTGPIGHYMLHATSDFDCPQVVHIFHHYAKNDALPEPPGLMQETPGWQRYIEWLVELVLVWTNESMVFVDFPVSALGSPSQSQSPQAQFVADLRAALDGYPGPCFVTLEEYASRLTPQEFELEYVL</sequence>
<name>A0A427Y6W1_9TREE</name>
<organism evidence="2 3">
    <name type="scientific">Apiotrichum porosum</name>
    <dbReference type="NCBI Taxonomy" id="105984"/>
    <lineage>
        <taxon>Eukaryota</taxon>
        <taxon>Fungi</taxon>
        <taxon>Dikarya</taxon>
        <taxon>Basidiomycota</taxon>
        <taxon>Agaricomycotina</taxon>
        <taxon>Tremellomycetes</taxon>
        <taxon>Trichosporonales</taxon>
        <taxon>Trichosporonaceae</taxon>
        <taxon>Apiotrichum</taxon>
    </lineage>
</organism>
<gene>
    <name evidence="2" type="ORF">EHS24_005104</name>
</gene>
<dbReference type="RefSeq" id="XP_028479614.1">
    <property type="nucleotide sequence ID" value="XM_028620642.1"/>
</dbReference>
<accession>A0A427Y6W1</accession>
<evidence type="ECO:0000313" key="3">
    <source>
        <dbReference type="Proteomes" id="UP000279236"/>
    </source>
</evidence>